<keyword evidence="3" id="KW-1185">Reference proteome</keyword>
<proteinExistence type="predicted"/>
<reference evidence="2" key="1">
    <citation type="submission" date="2022-05" db="EMBL/GenBank/DDBJ databases">
        <title>The Musa troglodytarum L. genome provides insights into the mechanism of non-climacteric behaviour and enrichment of carotenoids.</title>
        <authorList>
            <person name="Wang J."/>
        </authorList>
    </citation>
    <scope>NUCLEOTIDE SEQUENCE</scope>
    <source>
        <tissue evidence="2">Leaf</tissue>
    </source>
</reference>
<dbReference type="EMBL" id="CP097502">
    <property type="protein sequence ID" value="URD74049.1"/>
    <property type="molecule type" value="Genomic_DNA"/>
</dbReference>
<accession>A0A9E7EBB6</accession>
<dbReference type="GO" id="GO:0032991">
    <property type="term" value="C:protein-containing complex"/>
    <property type="evidence" value="ECO:0007669"/>
    <property type="project" value="UniProtKB-ARBA"/>
</dbReference>
<organism evidence="2 3">
    <name type="scientific">Musa troglodytarum</name>
    <name type="common">fe'i banana</name>
    <dbReference type="NCBI Taxonomy" id="320322"/>
    <lineage>
        <taxon>Eukaryota</taxon>
        <taxon>Viridiplantae</taxon>
        <taxon>Streptophyta</taxon>
        <taxon>Embryophyta</taxon>
        <taxon>Tracheophyta</taxon>
        <taxon>Spermatophyta</taxon>
        <taxon>Magnoliopsida</taxon>
        <taxon>Liliopsida</taxon>
        <taxon>Zingiberales</taxon>
        <taxon>Musaceae</taxon>
        <taxon>Musa</taxon>
    </lineage>
</organism>
<evidence type="ECO:0000313" key="3">
    <source>
        <dbReference type="Proteomes" id="UP001055439"/>
    </source>
</evidence>
<dbReference type="Proteomes" id="UP001055439">
    <property type="component" value="Chromosome 1"/>
</dbReference>
<gene>
    <name evidence="2" type="ORF">MUK42_15339</name>
</gene>
<evidence type="ECO:0000313" key="2">
    <source>
        <dbReference type="EMBL" id="URD74049.1"/>
    </source>
</evidence>
<dbReference type="InterPro" id="IPR018791">
    <property type="entry name" value="UV_resistance/autophagy_Atg14"/>
</dbReference>
<evidence type="ECO:0000256" key="1">
    <source>
        <dbReference type="ARBA" id="ARBA00023054"/>
    </source>
</evidence>
<dbReference type="Pfam" id="PF10186">
    <property type="entry name" value="ATG14"/>
    <property type="match status" value="1"/>
</dbReference>
<dbReference type="AlphaFoldDB" id="A0A9E7EBB6"/>
<keyword evidence="1" id="KW-0175">Coiled coil</keyword>
<dbReference type="OrthoDB" id="2019752at2759"/>
<protein>
    <submittedName>
        <fullName evidence="2">Uncharacterized protein</fullName>
    </submittedName>
</protein>
<dbReference type="GO" id="GO:0005737">
    <property type="term" value="C:cytoplasm"/>
    <property type="evidence" value="ECO:0007669"/>
    <property type="project" value="UniProtKB-ARBA"/>
</dbReference>
<name>A0A9E7EBB6_9LILI</name>
<sequence length="208" mass="22784">MTFVICSKEYPLFISRQNFCSSIVESSSDYDLSSMESERKPYLDTSRSGSFSYSCASPHSLETHMDLQQGISLLKKSVACITTCCYNSLCLDVPSEASTFEAFAKLLDALSSSRELQSTRSSLKMACSRPAKQAQLNRSVWDENSGVPSSSFMGSMQTRVSPNAGDHHFSNSDASFGYSAEVTASVNSESLVEGWDIVEHPQSQVEDV</sequence>